<accession>A0ABT9P930</accession>
<dbReference type="InterPro" id="IPR000485">
    <property type="entry name" value="AsnC-type_HTH_dom"/>
</dbReference>
<dbReference type="InterPro" id="IPR036390">
    <property type="entry name" value="WH_DNA-bd_sf"/>
</dbReference>
<dbReference type="SUPFAM" id="SSF46785">
    <property type="entry name" value="Winged helix' DNA-binding domain"/>
    <property type="match status" value="2"/>
</dbReference>
<keyword evidence="1" id="KW-0805">Transcription regulation</keyword>
<dbReference type="SUPFAM" id="SSF54909">
    <property type="entry name" value="Dimeric alpha+beta barrel"/>
    <property type="match status" value="1"/>
</dbReference>
<dbReference type="Gene3D" id="3.30.70.920">
    <property type="match status" value="1"/>
</dbReference>
<dbReference type="Pfam" id="PF01037">
    <property type="entry name" value="AsnC_trans_reg"/>
    <property type="match status" value="1"/>
</dbReference>
<dbReference type="InterPro" id="IPR019887">
    <property type="entry name" value="Tscrpt_reg_AsnC/Lrp_C"/>
</dbReference>
<dbReference type="SMART" id="SM00344">
    <property type="entry name" value="HTH_ASNC"/>
    <property type="match status" value="2"/>
</dbReference>
<dbReference type="InterPro" id="IPR019888">
    <property type="entry name" value="Tscrpt_reg_AsnC-like"/>
</dbReference>
<comment type="caution">
    <text evidence="6">The sequence shown here is derived from an EMBL/GenBank/DDBJ whole genome shotgun (WGS) entry which is preliminary data.</text>
</comment>
<dbReference type="InterPro" id="IPR036388">
    <property type="entry name" value="WH-like_DNA-bd_sf"/>
</dbReference>
<dbReference type="Pfam" id="PF13404">
    <property type="entry name" value="HTH_AsnC-type"/>
    <property type="match status" value="2"/>
</dbReference>
<evidence type="ECO:0000256" key="2">
    <source>
        <dbReference type="ARBA" id="ARBA00023125"/>
    </source>
</evidence>
<organism evidence="6 7">
    <name type="scientific">Kineosporia succinea</name>
    <dbReference type="NCBI Taxonomy" id="84632"/>
    <lineage>
        <taxon>Bacteria</taxon>
        <taxon>Bacillati</taxon>
        <taxon>Actinomycetota</taxon>
        <taxon>Actinomycetes</taxon>
        <taxon>Kineosporiales</taxon>
        <taxon>Kineosporiaceae</taxon>
        <taxon>Kineosporia</taxon>
    </lineage>
</organism>
<keyword evidence="7" id="KW-1185">Reference proteome</keyword>
<name>A0ABT9P930_9ACTN</name>
<dbReference type="PANTHER" id="PTHR30154:SF34">
    <property type="entry name" value="TRANSCRIPTIONAL REGULATOR AZLB"/>
    <property type="match status" value="1"/>
</dbReference>
<feature type="domain" description="HTH asnC-type" evidence="5">
    <location>
        <begin position="7"/>
        <end position="47"/>
    </location>
</feature>
<dbReference type="GO" id="GO:0003677">
    <property type="term" value="F:DNA binding"/>
    <property type="evidence" value="ECO:0007669"/>
    <property type="project" value="UniProtKB-KW"/>
</dbReference>
<dbReference type="InterPro" id="IPR011008">
    <property type="entry name" value="Dimeric_a/b-barrel"/>
</dbReference>
<sequence>MEILTTDELDHQLIHALRLDPRVPFARFASLTGVSEQTAARRFRRLREHGVLRVHGLVDPFGNALGNWMVRIRARPDAAGPLADALAQRPDVSWVSLTAGGTEILCAAKSHTGHGTDGTQELLLRRLPHTKEVIDFTAQLVMHRFDDRLGSVGNLAELDEEQVTQIRSRALVRDPEAGPVTPIGPDDDALLAELRDDGRTPVARLAQATGWSPARVHRRLDELVRSGLFYFDLELAVELVGLGTQATIWLTVAPADLDRVGLELAEHKEIAYVAAISGSRNLMASAITRDPEHLYRYVTHDLGGIPGIQQIEISPILRRLKQAGSFMHDGRLAAPVS</sequence>
<dbReference type="Gene3D" id="1.10.10.10">
    <property type="entry name" value="Winged helix-like DNA-binding domain superfamily/Winged helix DNA-binding domain"/>
    <property type="match status" value="2"/>
</dbReference>
<dbReference type="EMBL" id="JAUSQZ010000001">
    <property type="protein sequence ID" value="MDP9829207.1"/>
    <property type="molecule type" value="Genomic_DNA"/>
</dbReference>
<evidence type="ECO:0000256" key="3">
    <source>
        <dbReference type="ARBA" id="ARBA00023163"/>
    </source>
</evidence>
<keyword evidence="3" id="KW-0804">Transcription</keyword>
<evidence type="ECO:0000313" key="7">
    <source>
        <dbReference type="Proteomes" id="UP001235712"/>
    </source>
</evidence>
<evidence type="ECO:0000259" key="4">
    <source>
        <dbReference type="Pfam" id="PF01037"/>
    </source>
</evidence>
<gene>
    <name evidence="6" type="ORF">J2S57_004956</name>
</gene>
<keyword evidence="2 6" id="KW-0238">DNA-binding</keyword>
<dbReference type="PANTHER" id="PTHR30154">
    <property type="entry name" value="LEUCINE-RESPONSIVE REGULATORY PROTEIN"/>
    <property type="match status" value="1"/>
</dbReference>
<evidence type="ECO:0000313" key="6">
    <source>
        <dbReference type="EMBL" id="MDP9829207.1"/>
    </source>
</evidence>
<proteinExistence type="predicted"/>
<dbReference type="RefSeq" id="WP_307247181.1">
    <property type="nucleotide sequence ID" value="NZ_JAUSQZ010000001.1"/>
</dbReference>
<feature type="domain" description="HTH asnC-type" evidence="5">
    <location>
        <begin position="187"/>
        <end position="223"/>
    </location>
</feature>
<evidence type="ECO:0000259" key="5">
    <source>
        <dbReference type="Pfam" id="PF13404"/>
    </source>
</evidence>
<feature type="domain" description="Transcription regulator AsnC/Lrp ligand binding" evidence="4">
    <location>
        <begin position="248"/>
        <end position="318"/>
    </location>
</feature>
<reference evidence="6 7" key="1">
    <citation type="submission" date="2023-07" db="EMBL/GenBank/DDBJ databases">
        <title>Sequencing the genomes of 1000 actinobacteria strains.</title>
        <authorList>
            <person name="Klenk H.-P."/>
        </authorList>
    </citation>
    <scope>NUCLEOTIDE SEQUENCE [LARGE SCALE GENOMIC DNA]</scope>
    <source>
        <strain evidence="6 7">DSM 44388</strain>
    </source>
</reference>
<protein>
    <submittedName>
        <fullName evidence="6">DNA-binding Lrp family transcriptional regulator</fullName>
    </submittedName>
</protein>
<dbReference type="Proteomes" id="UP001235712">
    <property type="component" value="Unassembled WGS sequence"/>
</dbReference>
<evidence type="ECO:0000256" key="1">
    <source>
        <dbReference type="ARBA" id="ARBA00023015"/>
    </source>
</evidence>